<gene>
    <name evidence="1" type="ORF">BJ875DRAFT_336536</name>
</gene>
<name>A0A9P7Y7I7_9HELO</name>
<sequence length="58" mass="6932">DSYRYVTIEGFNLSTLKLLLNIIYRKTRKVPRSLDLKMLAKVSVLVNNFKYYEEVEVF</sequence>
<dbReference type="EMBL" id="MU252033">
    <property type="protein sequence ID" value="KAG9228176.1"/>
    <property type="molecule type" value="Genomic_DNA"/>
</dbReference>
<proteinExistence type="predicted"/>
<comment type="caution">
    <text evidence="1">The sequence shown here is derived from an EMBL/GenBank/DDBJ whole genome shotgun (WGS) entry which is preliminary data.</text>
</comment>
<dbReference type="AlphaFoldDB" id="A0A9P7Y7I7"/>
<dbReference type="Proteomes" id="UP000824998">
    <property type="component" value="Unassembled WGS sequence"/>
</dbReference>
<dbReference type="OrthoDB" id="5326346at2759"/>
<protein>
    <submittedName>
        <fullName evidence="1">Uncharacterized protein</fullName>
    </submittedName>
</protein>
<keyword evidence="2" id="KW-1185">Reference proteome</keyword>
<feature type="non-terminal residue" evidence="1">
    <location>
        <position position="58"/>
    </location>
</feature>
<reference evidence="1" key="1">
    <citation type="journal article" date="2021" name="IMA Fungus">
        <title>Genomic characterization of three marine fungi, including Emericellopsis atlantica sp. nov. with signatures of a generalist lifestyle and marine biomass degradation.</title>
        <authorList>
            <person name="Hagestad O.C."/>
            <person name="Hou L."/>
            <person name="Andersen J.H."/>
            <person name="Hansen E.H."/>
            <person name="Altermark B."/>
            <person name="Li C."/>
            <person name="Kuhnert E."/>
            <person name="Cox R.J."/>
            <person name="Crous P.W."/>
            <person name="Spatafora J.W."/>
            <person name="Lail K."/>
            <person name="Amirebrahimi M."/>
            <person name="Lipzen A."/>
            <person name="Pangilinan J."/>
            <person name="Andreopoulos W."/>
            <person name="Hayes R.D."/>
            <person name="Ng V."/>
            <person name="Grigoriev I.V."/>
            <person name="Jackson S.A."/>
            <person name="Sutton T.D.S."/>
            <person name="Dobson A.D.W."/>
            <person name="Rama T."/>
        </authorList>
    </citation>
    <scope>NUCLEOTIDE SEQUENCE</scope>
    <source>
        <strain evidence="1">TRa018bII</strain>
    </source>
</reference>
<evidence type="ECO:0000313" key="2">
    <source>
        <dbReference type="Proteomes" id="UP000824998"/>
    </source>
</evidence>
<organism evidence="1 2">
    <name type="scientific">Amylocarpus encephaloides</name>
    <dbReference type="NCBI Taxonomy" id="45428"/>
    <lineage>
        <taxon>Eukaryota</taxon>
        <taxon>Fungi</taxon>
        <taxon>Dikarya</taxon>
        <taxon>Ascomycota</taxon>
        <taxon>Pezizomycotina</taxon>
        <taxon>Leotiomycetes</taxon>
        <taxon>Helotiales</taxon>
        <taxon>Helotiales incertae sedis</taxon>
        <taxon>Amylocarpus</taxon>
    </lineage>
</organism>
<accession>A0A9P7Y7I7</accession>
<feature type="non-terminal residue" evidence="1">
    <location>
        <position position="1"/>
    </location>
</feature>
<evidence type="ECO:0000313" key="1">
    <source>
        <dbReference type="EMBL" id="KAG9228176.1"/>
    </source>
</evidence>